<accession>A0ACC0P749</accession>
<keyword evidence="2" id="KW-1185">Reference proteome</keyword>
<evidence type="ECO:0000313" key="1">
    <source>
        <dbReference type="EMBL" id="KAI8560986.1"/>
    </source>
</evidence>
<gene>
    <name evidence="1" type="ORF">RHMOL_Rhmol04G0299700</name>
</gene>
<proteinExistence type="predicted"/>
<dbReference type="EMBL" id="CM046391">
    <property type="protein sequence ID" value="KAI8560986.1"/>
    <property type="molecule type" value="Genomic_DNA"/>
</dbReference>
<evidence type="ECO:0000313" key="2">
    <source>
        <dbReference type="Proteomes" id="UP001062846"/>
    </source>
</evidence>
<comment type="caution">
    <text evidence="1">The sequence shown here is derived from an EMBL/GenBank/DDBJ whole genome shotgun (WGS) entry which is preliminary data.</text>
</comment>
<organism evidence="1 2">
    <name type="scientific">Rhododendron molle</name>
    <name type="common">Chinese azalea</name>
    <name type="synonym">Azalea mollis</name>
    <dbReference type="NCBI Taxonomy" id="49168"/>
    <lineage>
        <taxon>Eukaryota</taxon>
        <taxon>Viridiplantae</taxon>
        <taxon>Streptophyta</taxon>
        <taxon>Embryophyta</taxon>
        <taxon>Tracheophyta</taxon>
        <taxon>Spermatophyta</taxon>
        <taxon>Magnoliopsida</taxon>
        <taxon>eudicotyledons</taxon>
        <taxon>Gunneridae</taxon>
        <taxon>Pentapetalae</taxon>
        <taxon>asterids</taxon>
        <taxon>Ericales</taxon>
        <taxon>Ericaceae</taxon>
        <taxon>Ericoideae</taxon>
        <taxon>Rhodoreae</taxon>
        <taxon>Rhododendron</taxon>
    </lineage>
</organism>
<sequence length="67" mass="7755">MMMKASAAVLATIEGRNSAMVVATMKGDEGRREQRREWRCPGRRDDEEGPTSKKPDEDEDHRLPRRR</sequence>
<dbReference type="Proteomes" id="UP001062846">
    <property type="component" value="Chromosome 4"/>
</dbReference>
<reference evidence="1" key="1">
    <citation type="submission" date="2022-02" db="EMBL/GenBank/DDBJ databases">
        <title>Plant Genome Project.</title>
        <authorList>
            <person name="Zhang R.-G."/>
        </authorList>
    </citation>
    <scope>NUCLEOTIDE SEQUENCE</scope>
    <source>
        <strain evidence="1">AT1</strain>
    </source>
</reference>
<name>A0ACC0P749_RHOML</name>
<protein>
    <submittedName>
        <fullName evidence="1">Uncharacterized protein</fullName>
    </submittedName>
</protein>